<dbReference type="AlphaFoldDB" id="A0A3P4ATN9"/>
<geneLocation type="plasmid" evidence="1 2">
    <name>3</name>
</geneLocation>
<dbReference type="EMBL" id="LR027519">
    <property type="protein sequence ID" value="VCU54491.1"/>
    <property type="molecule type" value="Genomic_DNA"/>
</dbReference>
<reference evidence="1 2" key="1">
    <citation type="submission" date="2018-10" db="EMBL/GenBank/DDBJ databases">
        <authorList>
            <person name="Peiro R."/>
            <person name="Begona"/>
            <person name="Cbmso G."/>
            <person name="Lopez M."/>
            <person name="Gonzalez S."/>
            <person name="Sacristan E."/>
            <person name="Castillo E."/>
        </authorList>
    </citation>
    <scope>NUCLEOTIDE SEQUENCE [LARGE SCALE GENOMIC DNA]</scope>
    <source>
        <strain evidence="1">TTHNAR1</strain>
        <plasmid evidence="2">3</plasmid>
    </source>
</reference>
<accession>A0A3P4ATN9</accession>
<organism evidence="1 2">
    <name type="scientific">Thermus thermophilus</name>
    <dbReference type="NCBI Taxonomy" id="274"/>
    <lineage>
        <taxon>Bacteria</taxon>
        <taxon>Thermotogati</taxon>
        <taxon>Deinococcota</taxon>
        <taxon>Deinococci</taxon>
        <taxon>Thermales</taxon>
        <taxon>Thermaceae</taxon>
        <taxon>Thermus</taxon>
    </lineage>
</organism>
<dbReference type="Proteomes" id="UP000279841">
    <property type="component" value="Plasmid 3"/>
</dbReference>
<name>A0A3P4ATN9_THETH</name>
<evidence type="ECO:0000313" key="2">
    <source>
        <dbReference type="Proteomes" id="UP000279841"/>
    </source>
</evidence>
<gene>
    <name evidence="1" type="ORF">TTHNP3_00004</name>
</gene>
<evidence type="ECO:0000313" key="1">
    <source>
        <dbReference type="EMBL" id="VCU54491.1"/>
    </source>
</evidence>
<protein>
    <submittedName>
        <fullName evidence="1">Uncharacterized protein</fullName>
    </submittedName>
</protein>
<sequence length="124" mass="14540">MWNHKPPSITPRLSAWAQALFPHLRRTFRTNLALFLSTLLRHTPPRPTLSAYARSLPLPYSAQAKLNRLWRFLRHPALQNPWILTRALLPLLAPRAAKGKLLPCWWTGPHWRMESIRLWSPPYP</sequence>
<proteinExistence type="predicted"/>
<keyword evidence="1" id="KW-0614">Plasmid</keyword>